<evidence type="ECO:0000256" key="2">
    <source>
        <dbReference type="SAM" id="Phobius"/>
    </source>
</evidence>
<dbReference type="PANTHER" id="PTHR31777">
    <property type="entry name" value="TRANSMEMBRANE PROTEIN 169"/>
    <property type="match status" value="1"/>
</dbReference>
<dbReference type="PANTHER" id="PTHR31777:SF0">
    <property type="entry name" value="TRANSMEMBRANE PROTEIN 169"/>
    <property type="match status" value="1"/>
</dbReference>
<keyword evidence="2" id="KW-1133">Transmembrane helix</keyword>
<feature type="transmembrane region" description="Helical" evidence="2">
    <location>
        <begin position="200"/>
        <end position="225"/>
    </location>
</feature>
<dbReference type="Pfam" id="PF15052">
    <property type="entry name" value="TMEM169"/>
    <property type="match status" value="1"/>
</dbReference>
<dbReference type="EMBL" id="JAFHDT010000020">
    <property type="protein sequence ID" value="KAI7794936.1"/>
    <property type="molecule type" value="Genomic_DNA"/>
</dbReference>
<dbReference type="Proteomes" id="UP001059041">
    <property type="component" value="Linkage Group LG20"/>
</dbReference>
<gene>
    <name evidence="3" type="ORF">IRJ41_004653</name>
</gene>
<keyword evidence="2 3" id="KW-0812">Transmembrane</keyword>
<proteinExistence type="predicted"/>
<feature type="transmembrane region" description="Helical" evidence="2">
    <location>
        <begin position="164"/>
        <end position="188"/>
    </location>
</feature>
<organism evidence="3 4">
    <name type="scientific">Triplophysa rosa</name>
    <name type="common">Cave loach</name>
    <dbReference type="NCBI Taxonomy" id="992332"/>
    <lineage>
        <taxon>Eukaryota</taxon>
        <taxon>Metazoa</taxon>
        <taxon>Chordata</taxon>
        <taxon>Craniata</taxon>
        <taxon>Vertebrata</taxon>
        <taxon>Euteleostomi</taxon>
        <taxon>Actinopterygii</taxon>
        <taxon>Neopterygii</taxon>
        <taxon>Teleostei</taxon>
        <taxon>Ostariophysi</taxon>
        <taxon>Cypriniformes</taxon>
        <taxon>Nemacheilidae</taxon>
        <taxon>Triplophysa</taxon>
    </lineage>
</organism>
<accession>A0A9W7TDU9</accession>
<evidence type="ECO:0000313" key="4">
    <source>
        <dbReference type="Proteomes" id="UP001059041"/>
    </source>
</evidence>
<protein>
    <submittedName>
        <fullName evidence="3">Transmembrane protein 169</fullName>
    </submittedName>
</protein>
<name>A0A9W7TDU9_TRIRA</name>
<feature type="region of interest" description="Disordered" evidence="1">
    <location>
        <begin position="1"/>
        <end position="48"/>
    </location>
</feature>
<keyword evidence="4" id="KW-1185">Reference proteome</keyword>
<dbReference type="AlphaFoldDB" id="A0A9W7TDU9"/>
<sequence length="291" mass="32747">MSEGTSGDTNSMELEAGITAEETPVNTLQRLTEDEGTTTRRKKKKKKKKEIIYRSDLEVEDAGEGTSADVDGHLGLPFEEDEQDIPPDSRFVTLTGTITRGKRKGQMVDIYMTLTDKELRDMARSKERLDAECDGVAEAKQKPCTLGVSQGPHVLLWSLSCSPFIFLLSFITSFYYGTLTWYNIFLVYNEERSFLHKITLCPLLILLYPVLIMVLCVCMGVYAAVNQLSWVFGEWWLAVRDLEKGFCGWMCGKLGLEDCAPYNVVELLDSDTLSGTLQGRRMEDVEQTSSL</sequence>
<evidence type="ECO:0000313" key="3">
    <source>
        <dbReference type="EMBL" id="KAI7794936.1"/>
    </source>
</evidence>
<reference evidence="3" key="1">
    <citation type="submission" date="2021-02" db="EMBL/GenBank/DDBJ databases">
        <title>Comparative genomics reveals that relaxation of natural selection precedes convergent phenotypic evolution of cavefish.</title>
        <authorList>
            <person name="Peng Z."/>
        </authorList>
    </citation>
    <scope>NUCLEOTIDE SEQUENCE</scope>
    <source>
        <tissue evidence="3">Muscle</tissue>
    </source>
</reference>
<feature type="compositionally biased region" description="Polar residues" evidence="1">
    <location>
        <begin position="1"/>
        <end position="12"/>
    </location>
</feature>
<keyword evidence="2" id="KW-0472">Membrane</keyword>
<dbReference type="InterPro" id="IPR029386">
    <property type="entry name" value="TMEM169"/>
</dbReference>
<evidence type="ECO:0000256" key="1">
    <source>
        <dbReference type="SAM" id="MobiDB-lite"/>
    </source>
</evidence>
<comment type="caution">
    <text evidence="3">The sequence shown here is derived from an EMBL/GenBank/DDBJ whole genome shotgun (WGS) entry which is preliminary data.</text>
</comment>
<feature type="compositionally biased region" description="Basic residues" evidence="1">
    <location>
        <begin position="39"/>
        <end position="48"/>
    </location>
</feature>